<dbReference type="GO" id="GO:0005737">
    <property type="term" value="C:cytoplasm"/>
    <property type="evidence" value="ECO:0007669"/>
    <property type="project" value="UniProtKB-SubCell"/>
</dbReference>
<evidence type="ECO:0000313" key="10">
    <source>
        <dbReference type="EMBL" id="CBX28766.1"/>
    </source>
</evidence>
<evidence type="ECO:0000256" key="4">
    <source>
        <dbReference type="ARBA" id="ARBA00022694"/>
    </source>
</evidence>
<feature type="binding site" evidence="8">
    <location>
        <begin position="37"/>
        <end position="42"/>
    </location>
    <ligand>
        <name>ATP</name>
        <dbReference type="ChEBI" id="CHEBI:30616"/>
    </ligand>
</feature>
<dbReference type="GO" id="GO:0006400">
    <property type="term" value="P:tRNA modification"/>
    <property type="evidence" value="ECO:0007669"/>
    <property type="project" value="UniProtKB-UniRule"/>
</dbReference>
<evidence type="ECO:0000256" key="2">
    <source>
        <dbReference type="ARBA" id="ARBA00022490"/>
    </source>
</evidence>
<evidence type="ECO:0000259" key="9">
    <source>
        <dbReference type="SMART" id="SM00977"/>
    </source>
</evidence>
<reference evidence="10" key="1">
    <citation type="journal article" date="2011" name="Environ. Microbiol.">
        <title>Genomic insights into the metabolic potential of the polycyclic aromatic hydrocarbon degrading sulfate-reducing Deltaproteobacterium N47.</title>
        <authorList>
            <person name="Bergmann F."/>
            <person name="Selesi D."/>
            <person name="Weinmaier T."/>
            <person name="Tischler P."/>
            <person name="Rattei T."/>
            <person name="Meckenstock R.U."/>
        </authorList>
    </citation>
    <scope>NUCLEOTIDE SEQUENCE</scope>
</reference>
<sequence>MRSIINDSGNSFMQKVKKTVAEYNMIQNKDCILVGVSGGADSVTLIHVLYEIAPIFSLKLGIAHLNHSLRKNESDDDAGFVNALSKKLNLPCFIEKKDVTKYKTENKLSVEEAGRRMRYAFFEDIAIKEGFNKIALGHTANDNAELVLMYLLRGSGPLGISGIPPLRGGLKNNLLIIRPLIKTLRPEIEGYISCKGLSHIIDKSNMDEKYLRNKIRHNLIPHLNKNYNSKIVETLNRLASIVRSENEWMEEELAADIKKTIIKEEPDKIVCSVSEIKALHPAARNRISRIAILKVKGDLRRISLSHIELMSAQLESDSDNWSLDLPDRIRVTRTGESLVISKGKSALRCISTRHKNKDQEVYEYVINKPESMIAGKEGIKIIFSEIKDNSSENIFKSKPGVAFFDMDKICFPLILRNYRHGDRFTPLGMSGSQKIARYLINKKVSAESRLKIPVMLSNNKIIWLAGHIIDDSVKVTQNTRKIIKAELFLA</sequence>
<dbReference type="HAMAP" id="MF_01161">
    <property type="entry name" value="tRNA_Ile_lys_synt"/>
    <property type="match status" value="1"/>
</dbReference>
<dbReference type="PANTHER" id="PTHR43033">
    <property type="entry name" value="TRNA(ILE)-LYSIDINE SYNTHASE-RELATED"/>
    <property type="match status" value="1"/>
</dbReference>
<dbReference type="InterPro" id="IPR012094">
    <property type="entry name" value="tRNA_Ile_lys_synt"/>
</dbReference>
<dbReference type="GO" id="GO:0005524">
    <property type="term" value="F:ATP binding"/>
    <property type="evidence" value="ECO:0007669"/>
    <property type="project" value="UniProtKB-UniRule"/>
</dbReference>
<evidence type="ECO:0000256" key="5">
    <source>
        <dbReference type="ARBA" id="ARBA00022741"/>
    </source>
</evidence>
<gene>
    <name evidence="8" type="primary">tilS</name>
    <name evidence="10" type="ORF">N47_L13640</name>
</gene>
<dbReference type="SUPFAM" id="SSF56037">
    <property type="entry name" value="PheT/TilS domain"/>
    <property type="match status" value="1"/>
</dbReference>
<comment type="catalytic activity">
    <reaction evidence="7 8">
        <text>cytidine(34) in tRNA(Ile2) + L-lysine + ATP = lysidine(34) in tRNA(Ile2) + AMP + diphosphate + H(+)</text>
        <dbReference type="Rhea" id="RHEA:43744"/>
        <dbReference type="Rhea" id="RHEA-COMP:10625"/>
        <dbReference type="Rhea" id="RHEA-COMP:10670"/>
        <dbReference type="ChEBI" id="CHEBI:15378"/>
        <dbReference type="ChEBI" id="CHEBI:30616"/>
        <dbReference type="ChEBI" id="CHEBI:32551"/>
        <dbReference type="ChEBI" id="CHEBI:33019"/>
        <dbReference type="ChEBI" id="CHEBI:82748"/>
        <dbReference type="ChEBI" id="CHEBI:83665"/>
        <dbReference type="ChEBI" id="CHEBI:456215"/>
        <dbReference type="EC" id="6.3.4.19"/>
    </reaction>
</comment>
<keyword evidence="4 8" id="KW-0819">tRNA processing</keyword>
<evidence type="ECO:0000256" key="6">
    <source>
        <dbReference type="ARBA" id="ARBA00022840"/>
    </source>
</evidence>
<dbReference type="Gene3D" id="3.40.50.620">
    <property type="entry name" value="HUPs"/>
    <property type="match status" value="1"/>
</dbReference>
<dbReference type="SMART" id="SM00977">
    <property type="entry name" value="TilS_C"/>
    <property type="match status" value="1"/>
</dbReference>
<dbReference type="Pfam" id="PF11734">
    <property type="entry name" value="TilS_C"/>
    <property type="match status" value="1"/>
</dbReference>
<comment type="function">
    <text evidence="8">Ligates lysine onto the cytidine present at position 34 of the AUA codon-specific tRNA(Ile) that contains the anticodon CAU, in an ATP-dependent manner. Cytidine is converted to lysidine, thus changing the amino acid specificity of the tRNA from methionine to isoleucine.</text>
</comment>
<dbReference type="PANTHER" id="PTHR43033:SF1">
    <property type="entry name" value="TRNA(ILE)-LYSIDINE SYNTHASE-RELATED"/>
    <property type="match status" value="1"/>
</dbReference>
<dbReference type="InterPro" id="IPR012796">
    <property type="entry name" value="Lysidine-tRNA-synth_C"/>
</dbReference>
<keyword evidence="2 8" id="KW-0963">Cytoplasm</keyword>
<dbReference type="NCBIfam" id="TIGR02432">
    <property type="entry name" value="lysidine_TilS_N"/>
    <property type="match status" value="1"/>
</dbReference>
<evidence type="ECO:0000256" key="8">
    <source>
        <dbReference type="HAMAP-Rule" id="MF_01161"/>
    </source>
</evidence>
<dbReference type="InterPro" id="IPR011063">
    <property type="entry name" value="TilS/TtcA_N"/>
</dbReference>
<name>E1YDX2_9BACT</name>
<dbReference type="InterPro" id="IPR012795">
    <property type="entry name" value="tRNA_Ile_lys_synt_N"/>
</dbReference>
<dbReference type="Gene3D" id="1.20.59.20">
    <property type="match status" value="1"/>
</dbReference>
<keyword evidence="5 8" id="KW-0547">Nucleotide-binding</keyword>
<keyword evidence="3 8" id="KW-0436">Ligase</keyword>
<dbReference type="Pfam" id="PF01171">
    <property type="entry name" value="ATP_bind_3"/>
    <property type="match status" value="1"/>
</dbReference>
<comment type="similarity">
    <text evidence="8">Belongs to the tRNA(Ile)-lysidine synthase family.</text>
</comment>
<keyword evidence="6 8" id="KW-0067">ATP-binding</keyword>
<dbReference type="SUPFAM" id="SSF82829">
    <property type="entry name" value="MesJ substrate recognition domain-like"/>
    <property type="match status" value="1"/>
</dbReference>
<dbReference type="GO" id="GO:0032267">
    <property type="term" value="F:tRNA(Ile)-lysidine synthase activity"/>
    <property type="evidence" value="ECO:0007669"/>
    <property type="project" value="UniProtKB-EC"/>
</dbReference>
<feature type="domain" description="Lysidine-tRNA(Ile) synthetase C-terminal" evidence="9">
    <location>
        <begin position="413"/>
        <end position="485"/>
    </location>
</feature>
<evidence type="ECO:0000256" key="7">
    <source>
        <dbReference type="ARBA" id="ARBA00048539"/>
    </source>
</evidence>
<comment type="subcellular location">
    <subcellularLocation>
        <location evidence="1 8">Cytoplasm</location>
    </subcellularLocation>
</comment>
<proteinExistence type="inferred from homology"/>
<dbReference type="SUPFAM" id="SSF52402">
    <property type="entry name" value="Adenine nucleotide alpha hydrolases-like"/>
    <property type="match status" value="1"/>
</dbReference>
<accession>E1YDX2</accession>
<dbReference type="EC" id="6.3.4.19" evidence="8"/>
<dbReference type="InterPro" id="IPR014729">
    <property type="entry name" value="Rossmann-like_a/b/a_fold"/>
</dbReference>
<comment type="domain">
    <text evidence="8">The N-terminal region contains the highly conserved SGGXDS motif, predicted to be a P-loop motif involved in ATP binding.</text>
</comment>
<organism evidence="10">
    <name type="scientific">uncultured Desulfobacterium sp</name>
    <dbReference type="NCBI Taxonomy" id="201089"/>
    <lineage>
        <taxon>Bacteria</taxon>
        <taxon>Pseudomonadati</taxon>
        <taxon>Thermodesulfobacteriota</taxon>
        <taxon>Desulfobacteria</taxon>
        <taxon>Desulfobacterales</taxon>
        <taxon>Desulfobacteriaceae</taxon>
        <taxon>Desulfobacterium</taxon>
        <taxon>environmental samples</taxon>
    </lineage>
</organism>
<dbReference type="EMBL" id="FR695869">
    <property type="protein sequence ID" value="CBX28766.1"/>
    <property type="molecule type" value="Genomic_DNA"/>
</dbReference>
<evidence type="ECO:0000256" key="1">
    <source>
        <dbReference type="ARBA" id="ARBA00004496"/>
    </source>
</evidence>
<dbReference type="NCBIfam" id="TIGR02433">
    <property type="entry name" value="lysidine_TilS_C"/>
    <property type="match status" value="1"/>
</dbReference>
<protein>
    <recommendedName>
        <fullName evidence="8">tRNA(Ile)-lysidine synthase</fullName>
        <ecNumber evidence="8">6.3.4.19</ecNumber>
    </recommendedName>
    <alternativeName>
        <fullName evidence="8">tRNA(Ile)-2-lysyl-cytidine synthase</fullName>
    </alternativeName>
    <alternativeName>
        <fullName evidence="8">tRNA(Ile)-lysidine synthetase</fullName>
    </alternativeName>
</protein>
<dbReference type="CDD" id="cd01992">
    <property type="entry name" value="TilS_N"/>
    <property type="match status" value="1"/>
</dbReference>
<evidence type="ECO:0000256" key="3">
    <source>
        <dbReference type="ARBA" id="ARBA00022598"/>
    </source>
</evidence>
<dbReference type="AlphaFoldDB" id="E1YDX2"/>